<organism evidence="5 6">
    <name type="scientific">Jiangella anatolica</name>
    <dbReference type="NCBI Taxonomy" id="2670374"/>
    <lineage>
        <taxon>Bacteria</taxon>
        <taxon>Bacillati</taxon>
        <taxon>Actinomycetota</taxon>
        <taxon>Actinomycetes</taxon>
        <taxon>Jiangellales</taxon>
        <taxon>Jiangellaceae</taxon>
        <taxon>Jiangella</taxon>
    </lineage>
</organism>
<dbReference type="Pfam" id="PF13377">
    <property type="entry name" value="Peripla_BP_3"/>
    <property type="match status" value="1"/>
</dbReference>
<proteinExistence type="predicted"/>
<dbReference type="InterPro" id="IPR010982">
    <property type="entry name" value="Lambda_DNA-bd_dom_sf"/>
</dbReference>
<dbReference type="EMBL" id="POTW01000003">
    <property type="protein sequence ID" value="PZF86295.1"/>
    <property type="molecule type" value="Genomic_DNA"/>
</dbReference>
<evidence type="ECO:0000256" key="3">
    <source>
        <dbReference type="ARBA" id="ARBA00023163"/>
    </source>
</evidence>
<dbReference type="SUPFAM" id="SSF53822">
    <property type="entry name" value="Periplasmic binding protein-like I"/>
    <property type="match status" value="1"/>
</dbReference>
<dbReference type="GO" id="GO:0000976">
    <property type="term" value="F:transcription cis-regulatory region binding"/>
    <property type="evidence" value="ECO:0007669"/>
    <property type="project" value="TreeGrafter"/>
</dbReference>
<gene>
    <name evidence="5" type="ORF">C1I92_02035</name>
</gene>
<keyword evidence="3" id="KW-0804">Transcription</keyword>
<dbReference type="CDD" id="cd01392">
    <property type="entry name" value="HTH_LacI"/>
    <property type="match status" value="1"/>
</dbReference>
<protein>
    <submittedName>
        <fullName evidence="5">LacI family transcriptional regulator</fullName>
    </submittedName>
</protein>
<dbReference type="CDD" id="cd06267">
    <property type="entry name" value="PBP1_LacI_sugar_binding-like"/>
    <property type="match status" value="1"/>
</dbReference>
<dbReference type="GO" id="GO:0003700">
    <property type="term" value="F:DNA-binding transcription factor activity"/>
    <property type="evidence" value="ECO:0007669"/>
    <property type="project" value="TreeGrafter"/>
</dbReference>
<evidence type="ECO:0000313" key="5">
    <source>
        <dbReference type="EMBL" id="PZF86295.1"/>
    </source>
</evidence>
<evidence type="ECO:0000256" key="1">
    <source>
        <dbReference type="ARBA" id="ARBA00023015"/>
    </source>
</evidence>
<dbReference type="AlphaFoldDB" id="A0A2W2BGH2"/>
<evidence type="ECO:0000256" key="2">
    <source>
        <dbReference type="ARBA" id="ARBA00023125"/>
    </source>
</evidence>
<accession>A0A2W2BGH2</accession>
<dbReference type="PROSITE" id="PS50932">
    <property type="entry name" value="HTH_LACI_2"/>
    <property type="match status" value="1"/>
</dbReference>
<dbReference type="Pfam" id="PF00356">
    <property type="entry name" value="LacI"/>
    <property type="match status" value="1"/>
</dbReference>
<evidence type="ECO:0000313" key="6">
    <source>
        <dbReference type="Proteomes" id="UP000248764"/>
    </source>
</evidence>
<dbReference type="Proteomes" id="UP000248764">
    <property type="component" value="Unassembled WGS sequence"/>
</dbReference>
<dbReference type="InterPro" id="IPR046335">
    <property type="entry name" value="LacI/GalR-like_sensor"/>
</dbReference>
<evidence type="ECO:0000259" key="4">
    <source>
        <dbReference type="PROSITE" id="PS50932"/>
    </source>
</evidence>
<keyword evidence="2" id="KW-0238">DNA-binding</keyword>
<sequence length="342" mass="36865">MSGPTYRDVARELGVSTATVSRALAGEIGVSEELAERVRRTAEALGYRSNRAARALRKKRAEAIGLVISDVENPFFASLARTVEGVAAERRHAVLLCNTDEDLDQERLYLDLLIEENVAGVIVAPSAEEIGPLAQLRQQGIPTITLDRRVEDDPFDAVLVDHRAGARELVAHLLEHGHRSIAAVMGTTAATPSRERLAGCREAIDAVGGAQLSVVEGEMRDAVGVQGTFELGERLAMEMLTGDDRPSAVFCANGLLSLGVLRAVRRLGLRVPDDIAVVGFDDQPFFDLLDPPLSVAAQPLDQLGRTAVELLFERIAHPDRDVSSVVLPPELRLRRSCGCSGT</sequence>
<name>A0A2W2BGH2_9ACTN</name>
<dbReference type="PANTHER" id="PTHR30146">
    <property type="entry name" value="LACI-RELATED TRANSCRIPTIONAL REPRESSOR"/>
    <property type="match status" value="1"/>
</dbReference>
<dbReference type="Gene3D" id="1.10.260.40">
    <property type="entry name" value="lambda repressor-like DNA-binding domains"/>
    <property type="match status" value="1"/>
</dbReference>
<dbReference type="RefSeq" id="WP_111252987.1">
    <property type="nucleotide sequence ID" value="NZ_POTW01000003.1"/>
</dbReference>
<dbReference type="InterPro" id="IPR028082">
    <property type="entry name" value="Peripla_BP_I"/>
</dbReference>
<keyword evidence="6" id="KW-1185">Reference proteome</keyword>
<dbReference type="SMART" id="SM00354">
    <property type="entry name" value="HTH_LACI"/>
    <property type="match status" value="1"/>
</dbReference>
<reference evidence="5 6" key="1">
    <citation type="submission" date="2018-01" db="EMBL/GenBank/DDBJ databases">
        <title>Draft genome sequence of Jiangella sp. GTF31.</title>
        <authorList>
            <person name="Sahin N."/>
            <person name="Ay H."/>
            <person name="Saygin H."/>
        </authorList>
    </citation>
    <scope>NUCLEOTIDE SEQUENCE [LARGE SCALE GENOMIC DNA]</scope>
    <source>
        <strain evidence="5 6">GTF31</strain>
    </source>
</reference>
<dbReference type="SUPFAM" id="SSF47413">
    <property type="entry name" value="lambda repressor-like DNA-binding domains"/>
    <property type="match status" value="1"/>
</dbReference>
<comment type="caution">
    <text evidence="5">The sequence shown here is derived from an EMBL/GenBank/DDBJ whole genome shotgun (WGS) entry which is preliminary data.</text>
</comment>
<dbReference type="PANTHER" id="PTHR30146:SF109">
    <property type="entry name" value="HTH-TYPE TRANSCRIPTIONAL REGULATOR GALS"/>
    <property type="match status" value="1"/>
</dbReference>
<feature type="domain" description="HTH lacI-type" evidence="4">
    <location>
        <begin position="4"/>
        <end position="58"/>
    </location>
</feature>
<dbReference type="Gene3D" id="3.40.50.2300">
    <property type="match status" value="2"/>
</dbReference>
<dbReference type="InterPro" id="IPR000843">
    <property type="entry name" value="HTH_LacI"/>
</dbReference>
<keyword evidence="1" id="KW-0805">Transcription regulation</keyword>